<evidence type="ECO:0000313" key="4">
    <source>
        <dbReference type="Proteomes" id="UP000069015"/>
    </source>
</evidence>
<dbReference type="KEGG" id="prr:AT705_18585"/>
<evidence type="ECO:0000313" key="3">
    <source>
        <dbReference type="EMBL" id="ALU44774.1"/>
    </source>
</evidence>
<dbReference type="InterPro" id="IPR029063">
    <property type="entry name" value="SAM-dependent_MTases_sf"/>
</dbReference>
<dbReference type="GO" id="GO:0032259">
    <property type="term" value="P:methylation"/>
    <property type="evidence" value="ECO:0007669"/>
    <property type="project" value="UniProtKB-KW"/>
</dbReference>
<dbReference type="Gene3D" id="6.20.50.110">
    <property type="entry name" value="Methyltransferase, zinc-binding domain"/>
    <property type="match status" value="1"/>
</dbReference>
<sequence length="424" mass="46692">MNKITQQLTQLRDNCRLCLSKDVQVAIPFKPTPLAEKYAQNKTDASAPALPVDLYICNECGHVQILDVVEPEYLWADYTYHSGQTQGIIDHFKDVSELILEKYGPLPQPFVLDVGSNDGTFLKCFKEKGFKVLGIDPASDIAAQATRNGIETIADLMTAENGQKIVNQHGQASLVTAFNVFAHADEMRDLLKGIATTLADDGLFVFEVSYLKDIIDKMLIGTIFHEHLCNHSLKPMINFLATEGLEVIHVEHVSIQGGSIIGFAQHKSGPRPVQPSVAQMIDQEDACDLHSMTTMNSFVARFDAMKEQAKALIAKHQPGVIAAYGAARSGPMLLTQYDIGADITEIYDDHSQKVGRYTPGDSILVEPTAKLMDTMPTLTVILAWIHAKAIVKKHLDYLEHGGAFLTLTPQVVLITKENYADFIG</sequence>
<reference evidence="3 4" key="1">
    <citation type="submission" date="2015-12" db="EMBL/GenBank/DDBJ databases">
        <title>Complete genome sequence of Pseudoalteromonas rubra SCSIO 6842, harboring a conjugative plasmid.</title>
        <authorList>
            <person name="Li B."/>
            <person name="Wang X."/>
        </authorList>
    </citation>
    <scope>NUCLEOTIDE SEQUENCE [LARGE SCALE GENOMIC DNA]</scope>
    <source>
        <strain evidence="3 4">SCSIO 6842</strain>
    </source>
</reference>
<dbReference type="RefSeq" id="WP_058797730.1">
    <property type="nucleotide sequence ID" value="NZ_CP013611.1"/>
</dbReference>
<organism evidence="3 4">
    <name type="scientific">Pseudoalteromonas rubra</name>
    <dbReference type="NCBI Taxonomy" id="43658"/>
    <lineage>
        <taxon>Bacteria</taxon>
        <taxon>Pseudomonadati</taxon>
        <taxon>Pseudomonadota</taxon>
        <taxon>Gammaproteobacteria</taxon>
        <taxon>Alteromonadales</taxon>
        <taxon>Pseudoalteromonadaceae</taxon>
        <taxon>Pseudoalteromonas</taxon>
    </lineage>
</organism>
<accession>A0A0U3I482</accession>
<evidence type="ECO:0000259" key="1">
    <source>
        <dbReference type="Pfam" id="PF08421"/>
    </source>
</evidence>
<dbReference type="GO" id="GO:0008168">
    <property type="term" value="F:methyltransferase activity"/>
    <property type="evidence" value="ECO:0007669"/>
    <property type="project" value="UniProtKB-KW"/>
</dbReference>
<protein>
    <submittedName>
        <fullName evidence="3">SAM-dependent methyltransferase</fullName>
    </submittedName>
</protein>
<dbReference type="InterPro" id="IPR038576">
    <property type="entry name" value="Methyltransf_Zn-bd_dom_put_sf"/>
</dbReference>
<dbReference type="PANTHER" id="PTHR43861:SF5">
    <property type="entry name" value="BLL5978 PROTEIN"/>
    <property type="match status" value="1"/>
</dbReference>
<dbReference type="Pfam" id="PF08484">
    <property type="entry name" value="Methyltransf_14"/>
    <property type="match status" value="1"/>
</dbReference>
<dbReference type="Proteomes" id="UP000069015">
    <property type="component" value="Chromosome 1"/>
</dbReference>
<dbReference type="InterPro" id="IPR013691">
    <property type="entry name" value="MeTrfase_14"/>
</dbReference>
<proteinExistence type="predicted"/>
<dbReference type="EMBL" id="CP013611">
    <property type="protein sequence ID" value="ALU44774.1"/>
    <property type="molecule type" value="Genomic_DNA"/>
</dbReference>
<dbReference type="Gene3D" id="3.40.50.150">
    <property type="entry name" value="Vaccinia Virus protein VP39"/>
    <property type="match status" value="1"/>
</dbReference>
<dbReference type="PANTHER" id="PTHR43861">
    <property type="entry name" value="TRANS-ACONITATE 2-METHYLTRANSFERASE-RELATED"/>
    <property type="match status" value="1"/>
</dbReference>
<gene>
    <name evidence="3" type="ORF">AT705_18585</name>
</gene>
<feature type="domain" description="Methyltransferase putative zinc binding" evidence="1">
    <location>
        <begin position="15"/>
        <end position="74"/>
    </location>
</feature>
<evidence type="ECO:0000259" key="2">
    <source>
        <dbReference type="Pfam" id="PF08484"/>
    </source>
</evidence>
<dbReference type="AlphaFoldDB" id="A0A0U3I482"/>
<dbReference type="Pfam" id="PF08421">
    <property type="entry name" value="Methyltransf_13"/>
    <property type="match status" value="1"/>
</dbReference>
<dbReference type="Pfam" id="PF13489">
    <property type="entry name" value="Methyltransf_23"/>
    <property type="match status" value="1"/>
</dbReference>
<feature type="domain" description="C-methyltransferase" evidence="2">
    <location>
        <begin position="255"/>
        <end position="409"/>
    </location>
</feature>
<keyword evidence="3" id="KW-0808">Transferase</keyword>
<dbReference type="SUPFAM" id="SSF53335">
    <property type="entry name" value="S-adenosyl-L-methionine-dependent methyltransferases"/>
    <property type="match status" value="1"/>
</dbReference>
<keyword evidence="3" id="KW-0489">Methyltransferase</keyword>
<name>A0A0U3I482_9GAMM</name>
<dbReference type="Gene3D" id="3.40.50.720">
    <property type="entry name" value="NAD(P)-binding Rossmann-like Domain"/>
    <property type="match status" value="1"/>
</dbReference>
<dbReference type="Gene3D" id="6.10.250.3100">
    <property type="match status" value="1"/>
</dbReference>
<dbReference type="InterPro" id="IPR013630">
    <property type="entry name" value="Methyltransf_Zn-bd_dom_put"/>
</dbReference>